<dbReference type="InterPro" id="IPR022791">
    <property type="entry name" value="L-PG_synthase/AglD"/>
</dbReference>
<dbReference type="GO" id="GO:0005886">
    <property type="term" value="C:plasma membrane"/>
    <property type="evidence" value="ECO:0007669"/>
    <property type="project" value="UniProtKB-SubCell"/>
</dbReference>
<evidence type="ECO:0000313" key="7">
    <source>
        <dbReference type="EMBL" id="SJZ59112.1"/>
    </source>
</evidence>
<keyword evidence="6" id="KW-0808">Transferase</keyword>
<dbReference type="GO" id="GO:0046677">
    <property type="term" value="P:response to antibiotic"/>
    <property type="evidence" value="ECO:0007669"/>
    <property type="project" value="UniProtKB-KW"/>
</dbReference>
<keyword evidence="2" id="KW-1003">Cell membrane</keyword>
<dbReference type="Proteomes" id="UP000190625">
    <property type="component" value="Unassembled WGS sequence"/>
</dbReference>
<keyword evidence="6" id="KW-0046">Antibiotic resistance</keyword>
<protein>
    <recommendedName>
        <fullName evidence="6">Phosphatidylglycerol lysyltransferase</fullName>
        <ecNumber evidence="6">2.3.2.3</ecNumber>
    </recommendedName>
    <alternativeName>
        <fullName evidence="6">Lysylphosphatidylglycerol synthase</fullName>
    </alternativeName>
</protein>
<dbReference type="GO" id="GO:0006629">
    <property type="term" value="P:lipid metabolic process"/>
    <property type="evidence" value="ECO:0007669"/>
    <property type="project" value="UniProtKB-KW"/>
</dbReference>
<name>A0A1T4LWP6_9FIRM</name>
<comment type="catalytic activity">
    <reaction evidence="6">
        <text>L-lysyl-tRNA(Lys) + a 1,2-diacyl-sn-glycero-3-phospho-(1'-sn-glycerol) = a 1,2-diacyl-sn-glycero-3-phospho-1'-(3'-O-L-lysyl)-sn-glycerol + tRNA(Lys)</text>
        <dbReference type="Rhea" id="RHEA:10668"/>
        <dbReference type="Rhea" id="RHEA-COMP:9696"/>
        <dbReference type="Rhea" id="RHEA-COMP:9697"/>
        <dbReference type="ChEBI" id="CHEBI:64716"/>
        <dbReference type="ChEBI" id="CHEBI:75792"/>
        <dbReference type="ChEBI" id="CHEBI:78442"/>
        <dbReference type="ChEBI" id="CHEBI:78529"/>
        <dbReference type="EC" id="2.3.2.3"/>
    </reaction>
</comment>
<dbReference type="NCBIfam" id="TIGR00374">
    <property type="entry name" value="flippase-like domain"/>
    <property type="match status" value="1"/>
</dbReference>
<feature type="transmembrane region" description="Helical" evidence="6">
    <location>
        <begin position="304"/>
        <end position="328"/>
    </location>
</feature>
<dbReference type="EC" id="2.3.2.3" evidence="6"/>
<evidence type="ECO:0000256" key="2">
    <source>
        <dbReference type="ARBA" id="ARBA00022475"/>
    </source>
</evidence>
<feature type="transmembrane region" description="Helical" evidence="6">
    <location>
        <begin position="40"/>
        <end position="57"/>
    </location>
</feature>
<evidence type="ECO:0000313" key="8">
    <source>
        <dbReference type="Proteomes" id="UP000190625"/>
    </source>
</evidence>
<keyword evidence="6" id="KW-0443">Lipid metabolism</keyword>
<organism evidence="7 8">
    <name type="scientific">Selenihalanaerobacter shriftii</name>
    <dbReference type="NCBI Taxonomy" id="142842"/>
    <lineage>
        <taxon>Bacteria</taxon>
        <taxon>Bacillati</taxon>
        <taxon>Bacillota</taxon>
        <taxon>Clostridia</taxon>
        <taxon>Halanaerobiales</taxon>
        <taxon>Halobacteroidaceae</taxon>
        <taxon>Selenihalanaerobacter</taxon>
    </lineage>
</organism>
<keyword evidence="8" id="KW-1185">Reference proteome</keyword>
<feature type="transmembrane region" description="Helical" evidence="6">
    <location>
        <begin position="9"/>
        <end position="28"/>
    </location>
</feature>
<proteinExistence type="inferred from homology"/>
<keyword evidence="5 6" id="KW-0472">Membrane</keyword>
<feature type="transmembrane region" description="Helical" evidence="6">
    <location>
        <begin position="230"/>
        <end position="253"/>
    </location>
</feature>
<sequence>MDTRIKKGLIFFYIVSLLVSGIIIYYTANIETWKRLVDLKLRYILLTLILTIVMWIFDYMRIRELAKGIGEEVSLPLGLKIVWTNLFLAAVTPFQTGGGPMQVFLMYKNKIPISRGIVITSMKFIIALLFFAVVSPTIILLYPDLLPQGNFKYVFSYIIFFFTLTGVLYIFTILFPKRIKSLLYIIVNFLNRFKFIKVEYTDKLLKFGLKNINEFNTSFKVYLTKGRKNLYLSILYTFMFLLIQFSIPIWLIRAFGFEISAFNIILNQIILTTLMYFTPTPGGSGIAEGGFMLLFLKYVPKHSIGLVILLWRFFVIYLGVILGLYIFIKVLGEVTLDKIMNVESERS</sequence>
<reference evidence="8" key="1">
    <citation type="submission" date="2017-02" db="EMBL/GenBank/DDBJ databases">
        <authorList>
            <person name="Varghese N."/>
            <person name="Submissions S."/>
        </authorList>
    </citation>
    <scope>NUCLEOTIDE SEQUENCE [LARGE SCALE GENOMIC DNA]</scope>
    <source>
        <strain evidence="8">ATCC BAA-73</strain>
    </source>
</reference>
<evidence type="ECO:0000256" key="3">
    <source>
        <dbReference type="ARBA" id="ARBA00022692"/>
    </source>
</evidence>
<dbReference type="OrthoDB" id="9810654at2"/>
<dbReference type="PANTHER" id="PTHR37693:SF1">
    <property type="entry name" value="INTEGRAL MEMBRANE PROTEIN"/>
    <property type="match status" value="1"/>
</dbReference>
<evidence type="ECO:0000256" key="4">
    <source>
        <dbReference type="ARBA" id="ARBA00022989"/>
    </source>
</evidence>
<dbReference type="EMBL" id="FUWM01000009">
    <property type="protein sequence ID" value="SJZ59112.1"/>
    <property type="molecule type" value="Genomic_DNA"/>
</dbReference>
<dbReference type="PANTHER" id="PTHR37693">
    <property type="entry name" value="PHOSPHATIDYLGLYCEROL LYSYLTRANSFERASE"/>
    <property type="match status" value="1"/>
</dbReference>
<comment type="function">
    <text evidence="6">Catalyzes the transfer of a lysyl group from L-lysyl-tRNA(Lys) to membrane-bound phosphatidylglycerol (PG), which produces lysylphosphatidylglycerol (LPG), a major component of the bacterial membrane with a positive net charge. LPG synthesis contributes to bacterial virulence as it is involved in the resistance mechanism against cationic antimicrobial peptides (CAMP) produces by the host's immune system (defensins, cathelicidins) and by the competing microorganisms.</text>
</comment>
<feature type="transmembrane region" description="Helical" evidence="6">
    <location>
        <begin position="154"/>
        <end position="175"/>
    </location>
</feature>
<keyword evidence="4 6" id="KW-1133">Transmembrane helix</keyword>
<dbReference type="GO" id="GO:0050071">
    <property type="term" value="F:phosphatidylglycerol lysyltransferase activity"/>
    <property type="evidence" value="ECO:0007669"/>
    <property type="project" value="UniProtKB-EC"/>
</dbReference>
<feature type="transmembrane region" description="Helical" evidence="6">
    <location>
        <begin position="116"/>
        <end position="142"/>
    </location>
</feature>
<dbReference type="AlphaFoldDB" id="A0A1T4LWP6"/>
<comment type="subcellular location">
    <subcellularLocation>
        <location evidence="1 6">Cell membrane</location>
        <topology evidence="1 6">Multi-pass membrane protein</topology>
    </subcellularLocation>
</comment>
<gene>
    <name evidence="6" type="primary">mprF</name>
    <name evidence="7" type="ORF">SAMN02745118_01279</name>
</gene>
<evidence type="ECO:0000256" key="1">
    <source>
        <dbReference type="ARBA" id="ARBA00004651"/>
    </source>
</evidence>
<dbReference type="STRING" id="142842.SAMN02745118_01279"/>
<accession>A0A1T4LWP6</accession>
<comment type="similarity">
    <text evidence="6">Belongs to the LPG synthase family.</text>
</comment>
<dbReference type="RefSeq" id="WP_159442906.1">
    <property type="nucleotide sequence ID" value="NZ_FUWM01000009.1"/>
</dbReference>
<evidence type="ECO:0000256" key="6">
    <source>
        <dbReference type="RuleBase" id="RU363042"/>
    </source>
</evidence>
<evidence type="ECO:0000256" key="5">
    <source>
        <dbReference type="ARBA" id="ARBA00023136"/>
    </source>
</evidence>
<dbReference type="Pfam" id="PF03706">
    <property type="entry name" value="LPG_synthase_TM"/>
    <property type="match status" value="1"/>
</dbReference>
<keyword evidence="3 6" id="KW-0812">Transmembrane</keyword>